<proteinExistence type="predicted"/>
<keyword evidence="2" id="KW-1185">Reference proteome</keyword>
<reference evidence="1 2" key="1">
    <citation type="submission" date="2018-05" db="EMBL/GenBank/DDBJ databases">
        <title>Genomic Encyclopedia of Type Strains, Phase IV (KMG-V): Genome sequencing to study the core and pangenomes of soil and plant-associated prokaryotes.</title>
        <authorList>
            <person name="Whitman W."/>
        </authorList>
    </citation>
    <scope>NUCLEOTIDE SEQUENCE [LARGE SCALE GENOMIC DNA]</scope>
    <source>
        <strain evidence="1 2">SCZa-39</strain>
    </source>
</reference>
<name>A0ABX5KGQ2_9BURK</name>
<organism evidence="1 2">
    <name type="scientific">Paraburkholderia unamae</name>
    <dbReference type="NCBI Taxonomy" id="219649"/>
    <lineage>
        <taxon>Bacteria</taxon>
        <taxon>Pseudomonadati</taxon>
        <taxon>Pseudomonadota</taxon>
        <taxon>Betaproteobacteria</taxon>
        <taxon>Burkholderiales</taxon>
        <taxon>Burkholderiaceae</taxon>
        <taxon>Paraburkholderia</taxon>
    </lineage>
</organism>
<gene>
    <name evidence="1" type="ORF">C7402_11796</name>
</gene>
<dbReference type="RefSeq" id="WP_244314981.1">
    <property type="nucleotide sequence ID" value="NZ_QEOB01000017.1"/>
</dbReference>
<dbReference type="Pfam" id="PF07369">
    <property type="entry name" value="DUF1488"/>
    <property type="match status" value="1"/>
</dbReference>
<evidence type="ECO:0000313" key="2">
    <source>
        <dbReference type="Proteomes" id="UP000245712"/>
    </source>
</evidence>
<comment type="caution">
    <text evidence="1">The sequence shown here is derived from an EMBL/GenBank/DDBJ whole genome shotgun (WGS) entry which is preliminary data.</text>
</comment>
<sequence length="110" mass="12520">MMPVSIVVVGSRRAVRYEEVTLSRDGSLVLFTGRFGEREVRCAIARETLEQHFWLPEGASESYVIKSFLDGSQRITAAVERRLLRERREPVMLGSRDFRDQAKVALHVAA</sequence>
<protein>
    <submittedName>
        <fullName evidence="1">Uncharacterized protein DUF1488</fullName>
    </submittedName>
</protein>
<dbReference type="InterPro" id="IPR009962">
    <property type="entry name" value="DUF1488"/>
</dbReference>
<dbReference type="Proteomes" id="UP000245712">
    <property type="component" value="Unassembled WGS sequence"/>
</dbReference>
<accession>A0ABX5KGQ2</accession>
<evidence type="ECO:0000313" key="1">
    <source>
        <dbReference type="EMBL" id="PVX75684.1"/>
    </source>
</evidence>
<dbReference type="EMBL" id="QEOB01000017">
    <property type="protein sequence ID" value="PVX75684.1"/>
    <property type="molecule type" value="Genomic_DNA"/>
</dbReference>